<protein>
    <submittedName>
        <fullName evidence="2">Adenylate and Guanylate cyclase catalytic domain-containing protein</fullName>
    </submittedName>
</protein>
<evidence type="ECO:0000259" key="1">
    <source>
        <dbReference type="Pfam" id="PF00211"/>
    </source>
</evidence>
<dbReference type="Proteomes" id="UP000439123">
    <property type="component" value="Unassembled WGS sequence"/>
</dbReference>
<dbReference type="GO" id="GO:0009190">
    <property type="term" value="P:cyclic nucleotide biosynthetic process"/>
    <property type="evidence" value="ECO:0007669"/>
    <property type="project" value="InterPro"/>
</dbReference>
<dbReference type="Gene3D" id="3.30.70.1230">
    <property type="entry name" value="Nucleotide cyclase"/>
    <property type="match status" value="1"/>
</dbReference>
<dbReference type="EMBL" id="CABWLC010000008">
    <property type="protein sequence ID" value="VXA84107.1"/>
    <property type="molecule type" value="Genomic_DNA"/>
</dbReference>
<gene>
    <name evidence="2" type="ORF">AERO8C_160260</name>
</gene>
<evidence type="ECO:0000313" key="2">
    <source>
        <dbReference type="EMBL" id="VXA84107.1"/>
    </source>
</evidence>
<organism evidence="2 3">
    <name type="scientific">Aeromonas veronii</name>
    <dbReference type="NCBI Taxonomy" id="654"/>
    <lineage>
        <taxon>Bacteria</taxon>
        <taxon>Pseudomonadati</taxon>
        <taxon>Pseudomonadota</taxon>
        <taxon>Gammaproteobacteria</taxon>
        <taxon>Aeromonadales</taxon>
        <taxon>Aeromonadaceae</taxon>
        <taxon>Aeromonas</taxon>
    </lineage>
</organism>
<dbReference type="InterPro" id="IPR001054">
    <property type="entry name" value="A/G_cyclase"/>
</dbReference>
<dbReference type="InterPro" id="IPR029787">
    <property type="entry name" value="Nucleotide_cyclase"/>
</dbReference>
<dbReference type="Pfam" id="PF00211">
    <property type="entry name" value="Guanylate_cyc"/>
    <property type="match status" value="1"/>
</dbReference>
<reference evidence="2 3" key="1">
    <citation type="submission" date="2019-10" db="EMBL/GenBank/DDBJ databases">
        <authorList>
            <person name="Karimi E."/>
        </authorList>
    </citation>
    <scope>NUCLEOTIDE SEQUENCE [LARGE SCALE GENOMIC DNA]</scope>
    <source>
        <strain evidence="2">Aeromonas sp. 8C</strain>
    </source>
</reference>
<name>A0A653KYJ4_AERVE</name>
<evidence type="ECO:0000313" key="3">
    <source>
        <dbReference type="Proteomes" id="UP000439123"/>
    </source>
</evidence>
<dbReference type="RefSeq" id="WP_159158972.1">
    <property type="nucleotide sequence ID" value="NZ_LR732798.1"/>
</dbReference>
<dbReference type="GO" id="GO:0004016">
    <property type="term" value="F:adenylate cyclase activity"/>
    <property type="evidence" value="ECO:0007669"/>
    <property type="project" value="UniProtKB-ARBA"/>
</dbReference>
<feature type="domain" description="Guanylate cyclase" evidence="1">
    <location>
        <begin position="52"/>
        <end position="220"/>
    </location>
</feature>
<dbReference type="SUPFAM" id="SSF55073">
    <property type="entry name" value="Nucleotide cyclase"/>
    <property type="match status" value="1"/>
</dbReference>
<accession>A0A653KYJ4</accession>
<proteinExistence type="predicted"/>
<dbReference type="GO" id="GO:0035556">
    <property type="term" value="P:intracellular signal transduction"/>
    <property type="evidence" value="ECO:0007669"/>
    <property type="project" value="InterPro"/>
</dbReference>
<dbReference type="AlphaFoldDB" id="A0A653KYJ4"/>
<sequence length="265" mass="29476">MITQKQIPPKYKSIIDAQVEKFKTNIFTEEVAKIPNVDDIPGEQSTKWLKIPDVICVFVDMKNSTKFSARHHAGTTAKVYTLFTGTAVRLFKAFNASYIDIKGDGVFALFNSDQVHAALCAAVTFRTFVTDEFSTKVTNKTDVNTGVHIGIDQATLIVSKIGLRRSATRGDMHNEVWAGKAVNMAAKLSSLSENDEICVSNRFYKNITSPKALNSCTCSGESKLLWKERDVSEDERFSFTTAHILESSWCKVHGAEYLDEILTAD</sequence>